<keyword evidence="2" id="KW-0812">Transmembrane</keyword>
<feature type="transmembrane region" description="Helical" evidence="2">
    <location>
        <begin position="149"/>
        <end position="168"/>
    </location>
</feature>
<name>A0ABY8EUV1_MALFU</name>
<protein>
    <submittedName>
        <fullName evidence="3">Uncharacterized protein</fullName>
    </submittedName>
</protein>
<keyword evidence="2" id="KW-1133">Transmembrane helix</keyword>
<feature type="compositionally biased region" description="Polar residues" evidence="1">
    <location>
        <begin position="282"/>
        <end position="298"/>
    </location>
</feature>
<sequence>MSTDHSPFRHKYCWDETFTAYHDPNTHILLTAIFGIFTLVFMYYLLTRRPKTEYALLVIFGGLEVGSFVMRIYGDIIDALIGIIIYSAAVAISLCIIYSLYARWTLIADHYYGERIFNLVMFKPAFPTLFVLLVIGLIIASVWVPSIMWVVFLAMYLAIWVTTIVALIRHRRRKPAQYEKAVVLSLMDPAHRNSVPVVTSHKMLDNMMVILVVLSSVMLVKTIFLTISFVLVILYFVTPFYYVFCLLEDFAFFIILLSPEAVQLFEPSRHVPELRNEAAQQSGNNYLSSQNSAPTQPEMTAAPYATQVQAPQSMGDHQAIDMPSADIGTNRIASS</sequence>
<evidence type="ECO:0000256" key="1">
    <source>
        <dbReference type="SAM" id="MobiDB-lite"/>
    </source>
</evidence>
<dbReference type="Proteomes" id="UP000818624">
    <property type="component" value="Chromosome 4"/>
</dbReference>
<evidence type="ECO:0000313" key="4">
    <source>
        <dbReference type="Proteomes" id="UP000818624"/>
    </source>
</evidence>
<keyword evidence="2" id="KW-0472">Membrane</keyword>
<evidence type="ECO:0000313" key="3">
    <source>
        <dbReference type="EMBL" id="WFD49345.1"/>
    </source>
</evidence>
<dbReference type="EMBL" id="CP046237">
    <property type="protein sequence ID" value="WFD49345.1"/>
    <property type="molecule type" value="Genomic_DNA"/>
</dbReference>
<keyword evidence="4" id="KW-1185">Reference proteome</keyword>
<feature type="transmembrane region" description="Helical" evidence="2">
    <location>
        <begin position="28"/>
        <end position="47"/>
    </location>
</feature>
<feature type="transmembrane region" description="Helical" evidence="2">
    <location>
        <begin position="240"/>
        <end position="259"/>
    </location>
</feature>
<proteinExistence type="predicted"/>
<reference evidence="3 4" key="1">
    <citation type="journal article" date="2020" name="Elife">
        <title>Loss of centromere function drives karyotype evolution in closely related Malassezia species.</title>
        <authorList>
            <person name="Sankaranarayanan S.R."/>
            <person name="Ianiri G."/>
            <person name="Coelho M.A."/>
            <person name="Reza M.H."/>
            <person name="Thimmappa B.C."/>
            <person name="Ganguly P."/>
            <person name="Vadnala R.N."/>
            <person name="Sun S."/>
            <person name="Siddharthan R."/>
            <person name="Tellgren-Roth C."/>
            <person name="Dawson T.L."/>
            <person name="Heitman J."/>
            <person name="Sanyal K."/>
        </authorList>
    </citation>
    <scope>NUCLEOTIDE SEQUENCE [LARGE SCALE GENOMIC DNA]</scope>
    <source>
        <strain evidence="3">CBS14141</strain>
    </source>
</reference>
<gene>
    <name evidence="3" type="ORF">GLX27_004025</name>
</gene>
<feature type="transmembrane region" description="Helical" evidence="2">
    <location>
        <begin position="79"/>
        <end position="101"/>
    </location>
</feature>
<evidence type="ECO:0000256" key="2">
    <source>
        <dbReference type="SAM" id="Phobius"/>
    </source>
</evidence>
<feature type="transmembrane region" description="Helical" evidence="2">
    <location>
        <begin position="122"/>
        <end position="143"/>
    </location>
</feature>
<feature type="transmembrane region" description="Helical" evidence="2">
    <location>
        <begin position="54"/>
        <end position="73"/>
    </location>
</feature>
<organism evidence="3 4">
    <name type="scientific">Malassezia furfur</name>
    <name type="common">Pityriasis versicolor infection agent</name>
    <name type="synonym">Pityrosporum furfur</name>
    <dbReference type="NCBI Taxonomy" id="55194"/>
    <lineage>
        <taxon>Eukaryota</taxon>
        <taxon>Fungi</taxon>
        <taxon>Dikarya</taxon>
        <taxon>Basidiomycota</taxon>
        <taxon>Ustilaginomycotina</taxon>
        <taxon>Malasseziomycetes</taxon>
        <taxon>Malasseziales</taxon>
        <taxon>Malasseziaceae</taxon>
        <taxon>Malassezia</taxon>
    </lineage>
</organism>
<feature type="region of interest" description="Disordered" evidence="1">
    <location>
        <begin position="282"/>
        <end position="335"/>
    </location>
</feature>
<feature type="transmembrane region" description="Helical" evidence="2">
    <location>
        <begin position="209"/>
        <end position="234"/>
    </location>
</feature>
<accession>A0ABY8EUV1</accession>